<dbReference type="OrthoDB" id="1928292at2759"/>
<feature type="compositionally biased region" description="Basic and acidic residues" evidence="1">
    <location>
        <begin position="18"/>
        <end position="31"/>
    </location>
</feature>
<accession>A0A2G9G925</accession>
<proteinExistence type="predicted"/>
<evidence type="ECO:0000256" key="1">
    <source>
        <dbReference type="SAM" id="MobiDB-lite"/>
    </source>
</evidence>
<reference evidence="3" key="1">
    <citation type="journal article" date="2018" name="Gigascience">
        <title>Genome assembly of the Pink Ipe (Handroanthus impetiginosus, Bignoniaceae), a highly valued, ecologically keystone Neotropical timber forest tree.</title>
        <authorList>
            <person name="Silva-Junior O.B."/>
            <person name="Grattapaglia D."/>
            <person name="Novaes E."/>
            <person name="Collevatti R.G."/>
        </authorList>
    </citation>
    <scope>NUCLEOTIDE SEQUENCE [LARGE SCALE GENOMIC DNA]</scope>
    <source>
        <strain evidence="3">cv. UFG-1</strain>
    </source>
</reference>
<feature type="compositionally biased region" description="Basic and acidic residues" evidence="1">
    <location>
        <begin position="57"/>
        <end position="66"/>
    </location>
</feature>
<evidence type="ECO:0000313" key="2">
    <source>
        <dbReference type="EMBL" id="PIN01787.1"/>
    </source>
</evidence>
<dbReference type="Proteomes" id="UP000231279">
    <property type="component" value="Unassembled WGS sequence"/>
</dbReference>
<sequence>MDGVGREPITCQPQKQSDYNEVKDSYLEKDPSNFANPTTAEKPYQAPYARVSSLEDPCTHRSENGKRPLASAELLSGAEENVKVHVPDVKGVKMDKNQVTSEKVLVKESSKGLRRLLKFGKKNHTSSSVDRSVDSECASGDGIEHDFSGRKKASASEVYTLKNLISRDETSSDGTASHKTSRHFSLFSPFRSKMSEKKLAS</sequence>
<dbReference type="AlphaFoldDB" id="A0A2G9G925"/>
<dbReference type="EMBL" id="NKXS01006253">
    <property type="protein sequence ID" value="PIN01787.1"/>
    <property type="molecule type" value="Genomic_DNA"/>
</dbReference>
<feature type="region of interest" description="Disordered" evidence="1">
    <location>
        <begin position="122"/>
        <end position="154"/>
    </location>
</feature>
<evidence type="ECO:0000313" key="3">
    <source>
        <dbReference type="Proteomes" id="UP000231279"/>
    </source>
</evidence>
<organism evidence="2 3">
    <name type="scientific">Handroanthus impetiginosus</name>
    <dbReference type="NCBI Taxonomy" id="429701"/>
    <lineage>
        <taxon>Eukaryota</taxon>
        <taxon>Viridiplantae</taxon>
        <taxon>Streptophyta</taxon>
        <taxon>Embryophyta</taxon>
        <taxon>Tracheophyta</taxon>
        <taxon>Spermatophyta</taxon>
        <taxon>Magnoliopsida</taxon>
        <taxon>eudicotyledons</taxon>
        <taxon>Gunneridae</taxon>
        <taxon>Pentapetalae</taxon>
        <taxon>asterids</taxon>
        <taxon>lamiids</taxon>
        <taxon>Lamiales</taxon>
        <taxon>Bignoniaceae</taxon>
        <taxon>Crescentiina</taxon>
        <taxon>Tabebuia alliance</taxon>
        <taxon>Handroanthus</taxon>
    </lineage>
</organism>
<feature type="region of interest" description="Disordered" evidence="1">
    <location>
        <begin position="1"/>
        <end position="67"/>
    </location>
</feature>
<protein>
    <submittedName>
        <fullName evidence="2">Uncharacterized protein</fullName>
    </submittedName>
</protein>
<keyword evidence="3" id="KW-1185">Reference proteome</keyword>
<comment type="caution">
    <text evidence="2">The sequence shown here is derived from an EMBL/GenBank/DDBJ whole genome shotgun (WGS) entry which is preliminary data.</text>
</comment>
<gene>
    <name evidence="2" type="ORF">CDL12_25701</name>
</gene>
<dbReference type="STRING" id="429701.A0A2G9G925"/>
<name>A0A2G9G925_9LAMI</name>